<name>A0ABN1GPA3_9ACTN</name>
<evidence type="ECO:0000313" key="1">
    <source>
        <dbReference type="EMBL" id="GAA0615694.1"/>
    </source>
</evidence>
<reference evidence="1 2" key="1">
    <citation type="journal article" date="2019" name="Int. J. Syst. Evol. Microbiol.">
        <title>The Global Catalogue of Microorganisms (GCM) 10K type strain sequencing project: providing services to taxonomists for standard genome sequencing and annotation.</title>
        <authorList>
            <consortium name="The Broad Institute Genomics Platform"/>
            <consortium name="The Broad Institute Genome Sequencing Center for Infectious Disease"/>
            <person name="Wu L."/>
            <person name="Ma J."/>
        </authorList>
    </citation>
    <scope>NUCLEOTIDE SEQUENCE [LARGE SCALE GENOMIC DNA]</scope>
    <source>
        <strain evidence="1 2">JCM 10671</strain>
    </source>
</reference>
<evidence type="ECO:0000313" key="2">
    <source>
        <dbReference type="Proteomes" id="UP001500957"/>
    </source>
</evidence>
<proteinExistence type="predicted"/>
<organism evidence="1 2">
    <name type="scientific">Sporichthya brevicatena</name>
    <dbReference type="NCBI Taxonomy" id="171442"/>
    <lineage>
        <taxon>Bacteria</taxon>
        <taxon>Bacillati</taxon>
        <taxon>Actinomycetota</taxon>
        <taxon>Actinomycetes</taxon>
        <taxon>Sporichthyales</taxon>
        <taxon>Sporichthyaceae</taxon>
        <taxon>Sporichthya</taxon>
    </lineage>
</organism>
<accession>A0ABN1GPA3</accession>
<keyword evidence="2" id="KW-1185">Reference proteome</keyword>
<protein>
    <submittedName>
        <fullName evidence="1">Uncharacterized protein</fullName>
    </submittedName>
</protein>
<comment type="caution">
    <text evidence="1">The sequence shown here is derived from an EMBL/GenBank/DDBJ whole genome shotgun (WGS) entry which is preliminary data.</text>
</comment>
<sequence>MRKNVIDASTWDARVRQRCHAGMLPPPSNETTMNCGGSPPVAAVDPVAVGDSIATPASNEEANATRPPVRIFCRILRMTAR</sequence>
<dbReference type="Proteomes" id="UP001500957">
    <property type="component" value="Unassembled WGS sequence"/>
</dbReference>
<dbReference type="EMBL" id="BAAAHE010000012">
    <property type="protein sequence ID" value="GAA0615694.1"/>
    <property type="molecule type" value="Genomic_DNA"/>
</dbReference>
<gene>
    <name evidence="1" type="ORF">GCM10009547_17060</name>
</gene>